<dbReference type="AlphaFoldDB" id="A8WPT9"/>
<reference evidence="2 3" key="1">
    <citation type="journal article" date="2003" name="PLoS Biol.">
        <title>The genome sequence of Caenorhabditis briggsae: a platform for comparative genomics.</title>
        <authorList>
            <person name="Stein L.D."/>
            <person name="Bao Z."/>
            <person name="Blasiar D."/>
            <person name="Blumenthal T."/>
            <person name="Brent M.R."/>
            <person name="Chen N."/>
            <person name="Chinwalla A."/>
            <person name="Clarke L."/>
            <person name="Clee C."/>
            <person name="Coghlan A."/>
            <person name="Coulson A."/>
            <person name="D'Eustachio P."/>
            <person name="Fitch D.H."/>
            <person name="Fulton L.A."/>
            <person name="Fulton R.E."/>
            <person name="Griffiths-Jones S."/>
            <person name="Harris T.W."/>
            <person name="Hillier L.W."/>
            <person name="Kamath R."/>
            <person name="Kuwabara P.E."/>
            <person name="Mardis E.R."/>
            <person name="Marra M.A."/>
            <person name="Miner T.L."/>
            <person name="Minx P."/>
            <person name="Mullikin J.C."/>
            <person name="Plumb R.W."/>
            <person name="Rogers J."/>
            <person name="Schein J.E."/>
            <person name="Sohrmann M."/>
            <person name="Spieth J."/>
            <person name="Stajich J.E."/>
            <person name="Wei C."/>
            <person name="Willey D."/>
            <person name="Wilson R.K."/>
            <person name="Durbin R."/>
            <person name="Waterston R.H."/>
        </authorList>
    </citation>
    <scope>NUCLEOTIDE SEQUENCE [LARGE SCALE GENOMIC DNA]</scope>
    <source>
        <strain evidence="2 3">AF16</strain>
    </source>
</reference>
<evidence type="ECO:0000313" key="3">
    <source>
        <dbReference type="Proteomes" id="UP000008549"/>
    </source>
</evidence>
<gene>
    <name evidence="2" type="ORF">CBG01201</name>
    <name evidence="2" type="ORF">CBG_01201</name>
</gene>
<dbReference type="GeneID" id="8577964"/>
<protein>
    <submittedName>
        <fullName evidence="2">Protein CBG01201</fullName>
    </submittedName>
</protein>
<dbReference type="KEGG" id="cbr:CBG_01201"/>
<name>A8WPT9_CAEBR</name>
<dbReference type="HOGENOM" id="CLU_1950712_0_0_1"/>
<dbReference type="EMBL" id="HE601256">
    <property type="protein sequence ID" value="CAP22496.1"/>
    <property type="molecule type" value="Genomic_DNA"/>
</dbReference>
<feature type="compositionally biased region" description="Basic residues" evidence="1">
    <location>
        <begin position="35"/>
        <end position="44"/>
    </location>
</feature>
<dbReference type="CTD" id="8577964"/>
<keyword evidence="3" id="KW-1185">Reference proteome</keyword>
<dbReference type="InParanoid" id="A8WPT9"/>
<reference evidence="2 3" key="2">
    <citation type="journal article" date="2011" name="PLoS Genet.">
        <title>Caenorhabditis briggsae recombinant inbred line genotypes reveal inter-strain incompatibility and the evolution of recombination.</title>
        <authorList>
            <person name="Ross J.A."/>
            <person name="Koboldt D.C."/>
            <person name="Staisch J.E."/>
            <person name="Chamberlin H.M."/>
            <person name="Gupta B.P."/>
            <person name="Miller R.D."/>
            <person name="Baird S.E."/>
            <person name="Haag E.S."/>
        </authorList>
    </citation>
    <scope>NUCLEOTIDE SEQUENCE [LARGE SCALE GENOMIC DNA]</scope>
    <source>
        <strain evidence="2 3">AF16</strain>
    </source>
</reference>
<dbReference type="Proteomes" id="UP000008549">
    <property type="component" value="Unassembled WGS sequence"/>
</dbReference>
<dbReference type="PANTHER" id="PTHR13884">
    <property type="entry name" value="DUF853 DOMAIN-CONTAINING PROTEIN"/>
    <property type="match status" value="1"/>
</dbReference>
<accession>A8WPT9</accession>
<sequence>MREEEERRRTGMDIWVFSGEIKRRNGRSGLTGRNTGRRKKKKKRISESQGLRISESPNLRISEFQNLNISEFQNLRITEIPKYRYPGIQESSNPRIQKAQNPGNSKFSTLSFPFMKSVYKDMFRISFRF</sequence>
<dbReference type="InterPro" id="IPR053236">
    <property type="entry name" value="Cornifin"/>
</dbReference>
<dbReference type="PANTHER" id="PTHR13884:SF9">
    <property type="entry name" value="PROTEIN CBG13449"/>
    <property type="match status" value="1"/>
</dbReference>
<organism evidence="2 3">
    <name type="scientific">Caenorhabditis briggsae</name>
    <dbReference type="NCBI Taxonomy" id="6238"/>
    <lineage>
        <taxon>Eukaryota</taxon>
        <taxon>Metazoa</taxon>
        <taxon>Ecdysozoa</taxon>
        <taxon>Nematoda</taxon>
        <taxon>Chromadorea</taxon>
        <taxon>Rhabditida</taxon>
        <taxon>Rhabditina</taxon>
        <taxon>Rhabditomorpha</taxon>
        <taxon>Rhabditoidea</taxon>
        <taxon>Rhabditidae</taxon>
        <taxon>Peloderinae</taxon>
        <taxon>Caenorhabditis</taxon>
    </lineage>
</organism>
<dbReference type="RefSeq" id="XP_002635970.1">
    <property type="nucleotide sequence ID" value="XM_002635924.1"/>
</dbReference>
<feature type="region of interest" description="Disordered" evidence="1">
    <location>
        <begin position="24"/>
        <end position="52"/>
    </location>
</feature>
<proteinExistence type="predicted"/>
<evidence type="ECO:0000313" key="2">
    <source>
        <dbReference type="EMBL" id="CAP22496.1"/>
    </source>
</evidence>
<evidence type="ECO:0000256" key="1">
    <source>
        <dbReference type="SAM" id="MobiDB-lite"/>
    </source>
</evidence>